<protein>
    <recommendedName>
        <fullName evidence="7">Endolytic murein transglycosylase</fullName>
        <ecNumber evidence="7">4.2.2.29</ecNumber>
    </recommendedName>
    <alternativeName>
        <fullName evidence="7">Peptidoglycan lytic transglycosylase</fullName>
    </alternativeName>
    <alternativeName>
        <fullName evidence="7">Peptidoglycan polymerization terminase</fullName>
    </alternativeName>
</protein>
<gene>
    <name evidence="7" type="primary">mltG</name>
    <name evidence="9" type="ORF">QX99_00340</name>
</gene>
<keyword evidence="4 7" id="KW-0472">Membrane</keyword>
<keyword evidence="1 7" id="KW-1003">Cell membrane</keyword>
<comment type="function">
    <text evidence="7">Functions as a peptidoglycan terminase that cleaves nascent peptidoglycan strands endolytically to terminate their elongation.</text>
</comment>
<feature type="transmembrane region" description="Helical" evidence="7">
    <location>
        <begin position="16"/>
        <end position="36"/>
    </location>
</feature>
<dbReference type="AlphaFoldDB" id="A0A0D1KAF3"/>
<comment type="subcellular location">
    <subcellularLocation>
        <location evidence="7">Cell membrane</location>
        <topology evidence="7">Single-pass membrane protein</topology>
    </subcellularLocation>
</comment>
<evidence type="ECO:0000256" key="2">
    <source>
        <dbReference type="ARBA" id="ARBA00022692"/>
    </source>
</evidence>
<feature type="site" description="Important for catalytic activity" evidence="7">
    <location>
        <position position="257"/>
    </location>
</feature>
<evidence type="ECO:0000256" key="7">
    <source>
        <dbReference type="HAMAP-Rule" id="MF_02065"/>
    </source>
</evidence>
<evidence type="ECO:0000256" key="6">
    <source>
        <dbReference type="ARBA" id="ARBA00023316"/>
    </source>
</evidence>
<keyword evidence="10" id="KW-1185">Reference proteome</keyword>
<dbReference type="eggNOG" id="COG1559">
    <property type="taxonomic scope" value="Bacteria"/>
</dbReference>
<keyword evidence="5 7" id="KW-0456">Lyase</keyword>
<proteinExistence type="inferred from homology"/>
<sequence>MDDLSRLNGKKSRKGLWITLGVVAVLLLGGAGYGGYQYYTIQKDKTDYSALNAKSKKDVQVQIKAGSDSATIAKDLDKAKVLRSERAFMNYVLTNNVSDMKAGYYLFSPSDTVQEMVKSLRQGGSAYPLNNKETITVREGETISNIANEVAAKTHFTRDEFLKAVNDDAFFKRLQAAYPGLLDSETTSDQKDQIRYKLEGYLYPATYNWKDAKNVNELINQMVYQDYTQLKGQFDAIKKSGKTVHQVLALASLVEREGIDEDSRRTIAGVFENRLDVKMPLQSDIATKYALDTDKTNLSNEDVKSDNPYNLYKFSGYGPGPFNNPSLQSIQAVLNPKDRDKGYLYFVANLKTGKVFYSKDYDEHLGKSGDLESTNESVGNAADSSNAAKKSSNTTTSSATSSN</sequence>
<accession>A0A0D1KAF3</accession>
<dbReference type="Gene3D" id="3.30.1490.480">
    <property type="entry name" value="Endolytic murein transglycosylase"/>
    <property type="match status" value="1"/>
</dbReference>
<feature type="region of interest" description="Disordered" evidence="8">
    <location>
        <begin position="366"/>
        <end position="403"/>
    </location>
</feature>
<dbReference type="PANTHER" id="PTHR30518">
    <property type="entry name" value="ENDOLYTIC MUREIN TRANSGLYCOSYLASE"/>
    <property type="match status" value="1"/>
</dbReference>
<dbReference type="Proteomes" id="UP000032287">
    <property type="component" value="Unassembled WGS sequence"/>
</dbReference>
<keyword evidence="2 7" id="KW-0812">Transmembrane</keyword>
<evidence type="ECO:0000313" key="10">
    <source>
        <dbReference type="Proteomes" id="UP000032287"/>
    </source>
</evidence>
<comment type="similarity">
    <text evidence="7">Belongs to the transglycosylase MltG family.</text>
</comment>
<dbReference type="PANTHER" id="PTHR30518:SF2">
    <property type="entry name" value="ENDOLYTIC MUREIN TRANSGLYCOSYLASE"/>
    <property type="match status" value="1"/>
</dbReference>
<evidence type="ECO:0000256" key="3">
    <source>
        <dbReference type="ARBA" id="ARBA00022989"/>
    </source>
</evidence>
<evidence type="ECO:0000313" key="9">
    <source>
        <dbReference type="EMBL" id="KIU21964.1"/>
    </source>
</evidence>
<keyword evidence="3 7" id="KW-1133">Transmembrane helix</keyword>
<evidence type="ECO:0000256" key="8">
    <source>
        <dbReference type="SAM" id="MobiDB-lite"/>
    </source>
</evidence>
<dbReference type="EC" id="4.2.2.29" evidence="7"/>
<dbReference type="Pfam" id="PF02618">
    <property type="entry name" value="YceG"/>
    <property type="match status" value="1"/>
</dbReference>
<dbReference type="PATRIC" id="fig|137591.25.peg.331"/>
<dbReference type="GO" id="GO:0008932">
    <property type="term" value="F:lytic endotransglycosylase activity"/>
    <property type="evidence" value="ECO:0007669"/>
    <property type="project" value="UniProtKB-UniRule"/>
</dbReference>
<dbReference type="NCBIfam" id="TIGR00247">
    <property type="entry name" value="endolytic transglycosylase MltG"/>
    <property type="match status" value="1"/>
</dbReference>
<dbReference type="GO" id="GO:0005886">
    <property type="term" value="C:plasma membrane"/>
    <property type="evidence" value="ECO:0007669"/>
    <property type="project" value="UniProtKB-SubCell"/>
</dbReference>
<dbReference type="InterPro" id="IPR003770">
    <property type="entry name" value="MLTG-like"/>
</dbReference>
<evidence type="ECO:0000256" key="5">
    <source>
        <dbReference type="ARBA" id="ARBA00023239"/>
    </source>
</evidence>
<comment type="catalytic activity">
    <reaction evidence="7">
        <text>a peptidoglycan chain = a peptidoglycan chain with N-acetyl-1,6-anhydromuramyl-[peptide] at the reducing end + a peptidoglycan chain with N-acetylglucosamine at the non-reducing end.</text>
        <dbReference type="EC" id="4.2.2.29"/>
    </reaction>
</comment>
<dbReference type="HAMAP" id="MF_02065">
    <property type="entry name" value="MltG"/>
    <property type="match status" value="1"/>
</dbReference>
<organism evidence="9 10">
    <name type="scientific">Weissella cibaria</name>
    <dbReference type="NCBI Taxonomy" id="137591"/>
    <lineage>
        <taxon>Bacteria</taxon>
        <taxon>Bacillati</taxon>
        <taxon>Bacillota</taxon>
        <taxon>Bacilli</taxon>
        <taxon>Lactobacillales</taxon>
        <taxon>Lactobacillaceae</taxon>
        <taxon>Weissella</taxon>
    </lineage>
</organism>
<dbReference type="RefSeq" id="WP_043710657.1">
    <property type="nucleotide sequence ID" value="NZ_JALOCT010000012.1"/>
</dbReference>
<reference evidence="9 10" key="1">
    <citation type="journal article" date="2015" name="Microbiology (Mosc.)">
        <title>Genomics of the Weissella cibaria species with an examination of its metabolic traits.</title>
        <authorList>
            <person name="Lynch K.M."/>
            <person name="Lucid A."/>
            <person name="Arendt E.K."/>
            <person name="Sleator R.D."/>
            <person name="Lucey B."/>
            <person name="Coffey A."/>
        </authorList>
    </citation>
    <scope>NUCLEOTIDE SEQUENCE [LARGE SCALE GENOMIC DNA]</scope>
    <source>
        <strain evidence="9 10">MG1</strain>
    </source>
</reference>
<dbReference type="EMBL" id="JWHU01000005">
    <property type="protein sequence ID" value="KIU21964.1"/>
    <property type="molecule type" value="Genomic_DNA"/>
</dbReference>
<name>A0A0D1KAF3_9LACO</name>
<feature type="compositionally biased region" description="Low complexity" evidence="8">
    <location>
        <begin position="380"/>
        <end position="403"/>
    </location>
</feature>
<dbReference type="GO" id="GO:0071555">
    <property type="term" value="P:cell wall organization"/>
    <property type="evidence" value="ECO:0007669"/>
    <property type="project" value="UniProtKB-KW"/>
</dbReference>
<dbReference type="STRING" id="137591.AO080_04450"/>
<evidence type="ECO:0000256" key="1">
    <source>
        <dbReference type="ARBA" id="ARBA00022475"/>
    </source>
</evidence>
<dbReference type="GO" id="GO:0009252">
    <property type="term" value="P:peptidoglycan biosynthetic process"/>
    <property type="evidence" value="ECO:0007669"/>
    <property type="project" value="UniProtKB-UniRule"/>
</dbReference>
<evidence type="ECO:0000256" key="4">
    <source>
        <dbReference type="ARBA" id="ARBA00023136"/>
    </source>
</evidence>
<comment type="caution">
    <text evidence="9">The sequence shown here is derived from an EMBL/GenBank/DDBJ whole genome shotgun (WGS) entry which is preliminary data.</text>
</comment>
<keyword evidence="6 7" id="KW-0961">Cell wall biogenesis/degradation</keyword>